<name>A0ABS4R915_9HYPH</name>
<dbReference type="EMBL" id="JAGILA010000013">
    <property type="protein sequence ID" value="MBP2239377.1"/>
    <property type="molecule type" value="Genomic_DNA"/>
</dbReference>
<protein>
    <submittedName>
        <fullName evidence="1">Uncharacterized protein (DUF736 family)</fullName>
    </submittedName>
</protein>
<gene>
    <name evidence="1" type="ORF">J2Z31_005924</name>
</gene>
<comment type="caution">
    <text evidence="1">The sequence shown here is derived from an EMBL/GenBank/DDBJ whole genome shotgun (WGS) entry which is preliminary data.</text>
</comment>
<keyword evidence="2" id="KW-1185">Reference proteome</keyword>
<dbReference type="Proteomes" id="UP000730739">
    <property type="component" value="Unassembled WGS sequence"/>
</dbReference>
<organism evidence="1 2">
    <name type="scientific">Sinorhizobium kostiense</name>
    <dbReference type="NCBI Taxonomy" id="76747"/>
    <lineage>
        <taxon>Bacteria</taxon>
        <taxon>Pseudomonadati</taxon>
        <taxon>Pseudomonadota</taxon>
        <taxon>Alphaproteobacteria</taxon>
        <taxon>Hyphomicrobiales</taxon>
        <taxon>Rhizobiaceae</taxon>
        <taxon>Sinorhizobium/Ensifer group</taxon>
        <taxon>Sinorhizobium</taxon>
    </lineage>
</organism>
<proteinExistence type="predicted"/>
<reference evidence="1 2" key="1">
    <citation type="submission" date="2021-03" db="EMBL/GenBank/DDBJ databases">
        <title>Genomic Encyclopedia of Type Strains, Phase IV (KMG-IV): sequencing the most valuable type-strain genomes for metagenomic binning, comparative biology and taxonomic classification.</title>
        <authorList>
            <person name="Goeker M."/>
        </authorList>
    </citation>
    <scope>NUCLEOTIDE SEQUENCE [LARGE SCALE GENOMIC DNA]</scope>
    <source>
        <strain evidence="1 2">DSM 13372</strain>
    </source>
</reference>
<sequence>MATIGTFTSIETGVNALALNIKASIARIENPTDKALHYRIHAGNVELGCGLAEALGRDRPRLLLG</sequence>
<evidence type="ECO:0000313" key="2">
    <source>
        <dbReference type="Proteomes" id="UP000730739"/>
    </source>
</evidence>
<accession>A0ABS4R915</accession>
<evidence type="ECO:0000313" key="1">
    <source>
        <dbReference type="EMBL" id="MBP2239377.1"/>
    </source>
</evidence>